<organism evidence="2 3">
    <name type="scientific">Klebsiella pneumoniae 30684/NJST258_2</name>
    <dbReference type="NCBI Taxonomy" id="1420013"/>
    <lineage>
        <taxon>Bacteria</taxon>
        <taxon>Pseudomonadati</taxon>
        <taxon>Pseudomonadota</taxon>
        <taxon>Gammaproteobacteria</taxon>
        <taxon>Enterobacterales</taxon>
        <taxon>Enterobacteriaceae</taxon>
        <taxon>Klebsiella/Raoultella group</taxon>
        <taxon>Klebsiella</taxon>
        <taxon>Klebsiella pneumoniae complex</taxon>
    </lineage>
</organism>
<evidence type="ECO:0000313" key="2">
    <source>
        <dbReference type="EMBL" id="AHM80738.1"/>
    </source>
</evidence>
<accession>W8UYL7</accession>
<dbReference type="Proteomes" id="UP000019586">
    <property type="component" value="Chromosome"/>
</dbReference>
<protein>
    <submittedName>
        <fullName evidence="2">Uncharacterized protein</fullName>
    </submittedName>
</protein>
<dbReference type="AlphaFoldDB" id="W8UYL7"/>
<gene>
    <name evidence="2" type="ORF">KPNJ2_03958</name>
</gene>
<evidence type="ECO:0000256" key="1">
    <source>
        <dbReference type="SAM" id="MobiDB-lite"/>
    </source>
</evidence>
<evidence type="ECO:0000313" key="3">
    <source>
        <dbReference type="Proteomes" id="UP000019586"/>
    </source>
</evidence>
<dbReference type="HOGENOM" id="CLU_010943_0_0_6"/>
<reference evidence="2 3" key="1">
    <citation type="journal article" date="2014" name="Proc. Natl. Acad. Sci. U.S.A.">
        <title>Molecular dissection of the evolution of carbapenem-resistant multilocus sequence type 258 Klebsiella pneumoniae.</title>
        <authorList>
            <person name="Deleo F.R."/>
            <person name="Chen L."/>
            <person name="Porcella S.F."/>
            <person name="Martens C.A."/>
            <person name="Kobayashi S.D."/>
            <person name="Porter A.R."/>
            <person name="Chavda K.D."/>
            <person name="Jacobs M.R."/>
            <person name="Mathema B."/>
            <person name="Olsen R.J."/>
            <person name="Bonomo R.A."/>
            <person name="Musser J.M."/>
            <person name="Kreiswirth B.N."/>
        </authorList>
    </citation>
    <scope>NUCLEOTIDE SEQUENCE [LARGE SCALE GENOMIC DNA]</scope>
    <source>
        <strain evidence="2">30684/NJST258_2</strain>
    </source>
</reference>
<sequence>MLPEEPIMKQACVEAIAQTLGRQPKADELKNIEDRIKEAVRDVHRKNAREGKTGIPDAQTYMEAAELVRQRVVHDVYKKRQRVAQNALAISRVTDTLDANIPPEQQTPANLQQFIFAGRRTKIFGKDPDINVTSAEELATGAYQDWSRQLSAEMLKAGDDVRKFFEQSKALGEQRFRSFFDQQAAKSAQLQILKELYGEDTGNPQAKKIAKVWSDVTSRARQEMNDNGFDIGLRDDWHLPYVDDADFIRNAGRDEWLASLPLAEQAKARLSGRQPPIEFARQAWVDDVYNTQDRSNYVNPDGSPMNDIEYRQALEAIFETKATDGANKIDPGAFMGTGGIKNRGSQSRVMAFKDAQSHFAYMERYTQQPVAGVMMSHLQSSSRDLGVVKAFGPDAARNFSLVLDRVYQRAVTGGKEVGKMNDERKMVERMFNSMAGLNGAATSSVFTSAVGGLRNLMTSAMLGTSVLTATSDQAIMRANAQALGFDRNGMRLSANTLRNLFNGDAKRANAELGLLVDSHAAVVSKMGGFDLSRGITGWFAEKTLKWSGLIAMDRANKASFGLLMYKNIGELTRKFKTLDEVKGSDKTILANKGWSNEDWAIMAAAELRPMTTAGHMGMTPDAIYAVPDEVITNIMADRIAQVRAGSDTALAALGDMSPERLKRMKEAFDAEAEQTITRMVRNARAEAAQKLLGITHGEMTSAVTTATGLDTYARDDAGQLLKSFMLFKTTPFAGFRQLVNRSKDLDTVPAIKFLASYIAGTTLAGMFANQMNSLLTGNDPLDMTKPTTWVQALLKGGSFGIYGDFLFQDHTQYGSSIAATIGGPVLSFAEQLTKLLITNPQKALQGEDTSFGADALKTARMITPFANLWYAKAITNHLILQQLQEMANPGYNDRVRDRAQREFNTTSWWEPGDTAPRRAPDLGKAVGN</sequence>
<dbReference type="EMBL" id="CP006918">
    <property type="protein sequence ID" value="AHM80738.1"/>
    <property type="molecule type" value="Genomic_DNA"/>
</dbReference>
<feature type="region of interest" description="Disordered" evidence="1">
    <location>
        <begin position="903"/>
        <end position="928"/>
    </location>
</feature>
<proteinExistence type="predicted"/>
<dbReference type="KEGG" id="kps:KPNJ2_03958"/>
<dbReference type="PATRIC" id="fig|1420013.3.peg.3720"/>
<name>W8UYL7_KLEPN</name>